<feature type="compositionally biased region" description="Basic and acidic residues" evidence="1">
    <location>
        <begin position="94"/>
        <end position="113"/>
    </location>
</feature>
<organism evidence="2">
    <name type="scientific">Sipha flava</name>
    <name type="common">yellow sugarcane aphid</name>
    <dbReference type="NCBI Taxonomy" id="143950"/>
    <lineage>
        <taxon>Eukaryota</taxon>
        <taxon>Metazoa</taxon>
        <taxon>Ecdysozoa</taxon>
        <taxon>Arthropoda</taxon>
        <taxon>Hexapoda</taxon>
        <taxon>Insecta</taxon>
        <taxon>Pterygota</taxon>
        <taxon>Neoptera</taxon>
        <taxon>Paraneoptera</taxon>
        <taxon>Hemiptera</taxon>
        <taxon>Sternorrhyncha</taxon>
        <taxon>Aphidomorpha</taxon>
        <taxon>Aphidoidea</taxon>
        <taxon>Aphididae</taxon>
        <taxon>Sipha</taxon>
    </lineage>
</organism>
<dbReference type="AlphaFoldDB" id="A0A2S2R3H4"/>
<dbReference type="EMBL" id="GGMS01015346">
    <property type="protein sequence ID" value="MBY84549.1"/>
    <property type="molecule type" value="Transcribed_RNA"/>
</dbReference>
<reference evidence="2" key="1">
    <citation type="submission" date="2018-04" db="EMBL/GenBank/DDBJ databases">
        <title>Transcriptome assembly of Sipha flava.</title>
        <authorList>
            <person name="Scully E.D."/>
            <person name="Geib S.M."/>
            <person name="Palmer N.A."/>
            <person name="Koch K."/>
            <person name="Bradshaw J."/>
            <person name="Heng-Moss T."/>
            <person name="Sarath G."/>
        </authorList>
    </citation>
    <scope>NUCLEOTIDE SEQUENCE</scope>
</reference>
<evidence type="ECO:0000313" key="2">
    <source>
        <dbReference type="EMBL" id="MBY84549.1"/>
    </source>
</evidence>
<name>A0A2S2R3H4_9HEMI</name>
<proteinExistence type="predicted"/>
<accession>A0A2S2R3H4</accession>
<feature type="region of interest" description="Disordered" evidence="1">
    <location>
        <begin position="191"/>
        <end position="210"/>
    </location>
</feature>
<feature type="compositionally biased region" description="Basic and acidic residues" evidence="1">
    <location>
        <begin position="120"/>
        <end position="137"/>
    </location>
</feature>
<feature type="compositionally biased region" description="Basic residues" evidence="1">
    <location>
        <begin position="49"/>
        <end position="66"/>
    </location>
</feature>
<gene>
    <name evidence="2" type="ORF">g.126708</name>
</gene>
<sequence length="266" mass="29993">MDDGAGHEQQAQQLRRGYAGRHALLRRRQRRNDVYVERRTFERQTQRVGAHRHYAVSQGHSRHGGAGRRFAGAGRQRQQLEPALDGTVRPADQPVDHVNADADAPKLGGRRDAVLFQHGRQADDRGRGGRGERRPGDGGRPVRGRFGRRIRHPLAVQVDGHVRMIAVVDLQRLAVEQYRTFSLVAQLVDAGADEPPPRRPRRKHTDPRLPIDGTVEWGGKYTVSSLRLAKVFNASLSPPVTPYTVIRRPSLIITISRFRVIDRRTN</sequence>
<evidence type="ECO:0000256" key="1">
    <source>
        <dbReference type="SAM" id="MobiDB-lite"/>
    </source>
</evidence>
<protein>
    <submittedName>
        <fullName evidence="2">Uncharacterized protein</fullName>
    </submittedName>
</protein>
<feature type="region of interest" description="Disordered" evidence="1">
    <location>
        <begin position="44"/>
        <end position="145"/>
    </location>
</feature>
<feature type="compositionally biased region" description="Low complexity" evidence="1">
    <location>
        <begin position="68"/>
        <end position="79"/>
    </location>
</feature>